<keyword evidence="1" id="KW-1133">Transmembrane helix</keyword>
<comment type="caution">
    <text evidence="2">The sequence shown here is derived from an EMBL/GenBank/DDBJ whole genome shotgun (WGS) entry which is preliminary data.</text>
</comment>
<feature type="transmembrane region" description="Helical" evidence="1">
    <location>
        <begin position="81"/>
        <end position="100"/>
    </location>
</feature>
<evidence type="ECO:0000313" key="2">
    <source>
        <dbReference type="EMBL" id="PTB21061.1"/>
    </source>
</evidence>
<gene>
    <name evidence="2" type="ORF">C9I57_10105</name>
</gene>
<dbReference type="EMBL" id="PYUC01000004">
    <property type="protein sequence ID" value="PTB21061.1"/>
    <property type="molecule type" value="Genomic_DNA"/>
</dbReference>
<evidence type="ECO:0000256" key="1">
    <source>
        <dbReference type="SAM" id="Phobius"/>
    </source>
</evidence>
<reference evidence="2 3" key="1">
    <citation type="submission" date="2018-03" db="EMBL/GenBank/DDBJ databases">
        <title>Whole genome analyses suggest that Burkholderia sensu lato contains two further novel genera in the rhizoxinica-symbiotica group Mycetohabitans gen. nov., and Trinickia gen. nov.: implications for the evolution of diazotrophy and nodulation in the Burkholderiaceae.</title>
        <authorList>
            <person name="Estrada De Los Santos P."/>
            <person name="Palmer M."/>
            <person name="Chavez-Ramirez B."/>
            <person name="Steenkamp E.T."/>
            <person name="Hirsch A.M."/>
            <person name="Manyaka P."/>
            <person name="Maluk M."/>
            <person name="Lafos M."/>
            <person name="Crook M."/>
            <person name="Gross E."/>
            <person name="Simon M.F."/>
            <person name="Bueno Dos Reis Junior F."/>
            <person name="Poole P.S."/>
            <person name="Venter S.N."/>
            <person name="James E.K."/>
        </authorList>
    </citation>
    <scope>NUCLEOTIDE SEQUENCE [LARGE SCALE GENOMIC DNA]</scope>
    <source>
        <strain evidence="2 3">JPY-366</strain>
    </source>
</reference>
<dbReference type="AlphaFoldDB" id="A0A2T3XX54"/>
<feature type="transmembrane region" description="Helical" evidence="1">
    <location>
        <begin position="47"/>
        <end position="75"/>
    </location>
</feature>
<dbReference type="Proteomes" id="UP000240638">
    <property type="component" value="Unassembled WGS sequence"/>
</dbReference>
<organism evidence="2 3">
    <name type="scientific">Trinickia symbiotica</name>
    <dbReference type="NCBI Taxonomy" id="863227"/>
    <lineage>
        <taxon>Bacteria</taxon>
        <taxon>Pseudomonadati</taxon>
        <taxon>Pseudomonadota</taxon>
        <taxon>Betaproteobacteria</taxon>
        <taxon>Burkholderiales</taxon>
        <taxon>Burkholderiaceae</taxon>
        <taxon>Trinickia</taxon>
    </lineage>
</organism>
<name>A0A2T3XX54_9BURK</name>
<accession>A0A2T3XX54</accession>
<keyword evidence="1" id="KW-0472">Membrane</keyword>
<proteinExistence type="predicted"/>
<evidence type="ECO:0008006" key="4">
    <source>
        <dbReference type="Google" id="ProtNLM"/>
    </source>
</evidence>
<sequence length="130" mass="14395">MPNDNPSTHASHEHGPLRRMLSSIVSLMHTRLELIGIELAEERDKLIAVLFLGLAAAIFAMMALISLTALIAVAFWDTYRLQVLGAITVVYGIGALICALKVRSGLHDAPIVFQATLHEFEKDRDMFREP</sequence>
<dbReference type="Pfam" id="PF07332">
    <property type="entry name" value="Phage_holin_3_6"/>
    <property type="match status" value="1"/>
</dbReference>
<keyword evidence="1" id="KW-0812">Transmembrane</keyword>
<evidence type="ECO:0000313" key="3">
    <source>
        <dbReference type="Proteomes" id="UP000240638"/>
    </source>
</evidence>
<dbReference type="InterPro" id="IPR009937">
    <property type="entry name" value="Phage_holin_3_6"/>
</dbReference>
<protein>
    <recommendedName>
        <fullName evidence="4">Phage holin family protein</fullName>
    </recommendedName>
</protein>